<feature type="transmembrane region" description="Helical" evidence="2">
    <location>
        <begin position="168"/>
        <end position="189"/>
    </location>
</feature>
<keyword evidence="2" id="KW-1133">Transmembrane helix</keyword>
<name>A0A0B2VQP7_TOXCA</name>
<comment type="caution">
    <text evidence="3">The sequence shown here is derived from an EMBL/GenBank/DDBJ whole genome shotgun (WGS) entry which is preliminary data.</text>
</comment>
<dbReference type="Proteomes" id="UP000031036">
    <property type="component" value="Unassembled WGS sequence"/>
</dbReference>
<reference evidence="3" key="1">
    <citation type="submission" date="2014-11" db="EMBL/GenBank/DDBJ databases">
        <title>Genetic blueprint of the zoonotic pathogen Toxocara canis.</title>
        <authorList>
            <person name="Zhu X.-Q."/>
            <person name="Korhonen P.K."/>
            <person name="Cai H."/>
            <person name="Young N.D."/>
            <person name="Nejsum P."/>
            <person name="von Samson-Himmelstjerna G."/>
            <person name="Boag P.R."/>
            <person name="Tan P."/>
            <person name="Li Q."/>
            <person name="Min J."/>
            <person name="Yang Y."/>
            <person name="Wang X."/>
            <person name="Fang X."/>
            <person name="Hall R.S."/>
            <person name="Hofmann A."/>
            <person name="Sternberg P.W."/>
            <person name="Jex A.R."/>
            <person name="Gasser R.B."/>
        </authorList>
    </citation>
    <scope>NUCLEOTIDE SEQUENCE [LARGE SCALE GENOMIC DNA]</scope>
    <source>
        <strain evidence="3">PN_DK_2014</strain>
    </source>
</reference>
<protein>
    <submittedName>
        <fullName evidence="3">Mitochondrial import inner membrane translocase subunit TIM50</fullName>
    </submittedName>
</protein>
<dbReference type="EMBL" id="JPKZ01001121">
    <property type="protein sequence ID" value="KHN83933.1"/>
    <property type="molecule type" value="Genomic_DNA"/>
</dbReference>
<feature type="region of interest" description="Disordered" evidence="1">
    <location>
        <begin position="1"/>
        <end position="47"/>
    </location>
</feature>
<keyword evidence="4" id="KW-1185">Reference proteome</keyword>
<gene>
    <name evidence="3" type="primary">scpl-4</name>
    <name evidence="3" type="ORF">Tcan_07852</name>
</gene>
<keyword evidence="2" id="KW-0472">Membrane</keyword>
<sequence>MADQHLDEGSDRTKARQAAADCDTKQKIQESKESNDEHTGESLSALGGSTTTTLSAYRRFWKKFHQTMGTEFEGGTVAEISSFGEYGNAIGFLFTASCMQQINCQHSPLFTEGTKLEGEHKYKQGNCENDLSENESYAMLLCYRVLRIDENASYEDRRRQKMARNTKLGSIFLLTGSCVGFVWFCFYYGRIFLTFYSFCASSPLNDCLGSV</sequence>
<dbReference type="STRING" id="6265.A0A0B2VQP7"/>
<accession>A0A0B2VQP7</accession>
<keyword evidence="2" id="KW-0812">Transmembrane</keyword>
<evidence type="ECO:0000256" key="1">
    <source>
        <dbReference type="SAM" id="MobiDB-lite"/>
    </source>
</evidence>
<evidence type="ECO:0000313" key="4">
    <source>
        <dbReference type="Proteomes" id="UP000031036"/>
    </source>
</evidence>
<organism evidence="3 4">
    <name type="scientific">Toxocara canis</name>
    <name type="common">Canine roundworm</name>
    <dbReference type="NCBI Taxonomy" id="6265"/>
    <lineage>
        <taxon>Eukaryota</taxon>
        <taxon>Metazoa</taxon>
        <taxon>Ecdysozoa</taxon>
        <taxon>Nematoda</taxon>
        <taxon>Chromadorea</taxon>
        <taxon>Rhabditida</taxon>
        <taxon>Spirurina</taxon>
        <taxon>Ascaridomorpha</taxon>
        <taxon>Ascaridoidea</taxon>
        <taxon>Toxocaridae</taxon>
        <taxon>Toxocara</taxon>
    </lineage>
</organism>
<feature type="compositionally biased region" description="Basic and acidic residues" evidence="1">
    <location>
        <begin position="1"/>
        <end position="14"/>
    </location>
</feature>
<proteinExistence type="predicted"/>
<feature type="compositionally biased region" description="Basic and acidic residues" evidence="1">
    <location>
        <begin position="22"/>
        <end position="40"/>
    </location>
</feature>
<evidence type="ECO:0000256" key="2">
    <source>
        <dbReference type="SAM" id="Phobius"/>
    </source>
</evidence>
<evidence type="ECO:0000313" key="3">
    <source>
        <dbReference type="EMBL" id="KHN83933.1"/>
    </source>
</evidence>
<dbReference type="AlphaFoldDB" id="A0A0B2VQP7"/>